<geneLocation type="plasmid" evidence="1">
    <name>pGTC3</name>
</geneLocation>
<keyword evidence="1" id="KW-0614">Plasmid</keyword>
<name>A0A1W6QXT9_ENTFL</name>
<protein>
    <submittedName>
        <fullName evidence="1">Uncharacterized protein</fullName>
    </submittedName>
</protein>
<proteinExistence type="predicted"/>
<organism evidence="1">
    <name type="scientific">Enterococcus faecalis</name>
    <name type="common">Streptococcus faecalis</name>
    <dbReference type="NCBI Taxonomy" id="1351"/>
    <lineage>
        <taxon>Bacteria</taxon>
        <taxon>Bacillati</taxon>
        <taxon>Bacillota</taxon>
        <taxon>Bacilli</taxon>
        <taxon>Lactobacillales</taxon>
        <taxon>Enterococcaceae</taxon>
        <taxon>Enterococcus</taxon>
    </lineage>
</organism>
<dbReference type="AlphaFoldDB" id="A0A1W6QXT9"/>
<reference evidence="1" key="1">
    <citation type="submission" date="2016-12" db="EMBL/GenBank/DDBJ databases">
        <title>Characterization of a Plasmid Isolated from Enterococcus faecalis found in the Fecal Material of a Blue Whale.</title>
        <authorList>
            <person name="McLaughlin R."/>
        </authorList>
    </citation>
    <scope>NUCLEOTIDE SEQUENCE</scope>
    <source>
        <strain evidence="1">3</strain>
        <plasmid evidence="1">pGTC3</plasmid>
    </source>
</reference>
<sequence length="92" mass="10242">MMINERATRLAKQLKESQHSISSNGVVKQIILTNIGEYKIDVNITGMNDEEIIFVLAMALIRNSKKLGLTEATLNESMSYLWEAASIGGEQQ</sequence>
<dbReference type="EMBL" id="KY303941">
    <property type="protein sequence ID" value="ARO46300.1"/>
    <property type="molecule type" value="Genomic_DNA"/>
</dbReference>
<evidence type="ECO:0000313" key="1">
    <source>
        <dbReference type="EMBL" id="ARO46300.1"/>
    </source>
</evidence>
<accession>A0A1W6QXT9</accession>